<name>A0ABY5LM72_9VIBR</name>
<dbReference type="InterPro" id="IPR036162">
    <property type="entry name" value="Resolvase-like_N_sf"/>
</dbReference>
<dbReference type="SUPFAM" id="SSF46689">
    <property type="entry name" value="Homeodomain-like"/>
    <property type="match status" value="1"/>
</dbReference>
<dbReference type="CDD" id="cd03768">
    <property type="entry name" value="SR_ResInv"/>
    <property type="match status" value="1"/>
</dbReference>
<protein>
    <submittedName>
        <fullName evidence="7">Recombinase family protein</fullName>
    </submittedName>
</protein>
<dbReference type="InterPro" id="IPR009057">
    <property type="entry name" value="Homeodomain-like_sf"/>
</dbReference>
<dbReference type="Proteomes" id="UP001058602">
    <property type="component" value="Plasmid p1"/>
</dbReference>
<dbReference type="Gene3D" id="1.10.10.60">
    <property type="entry name" value="Homeodomain-like"/>
    <property type="match status" value="1"/>
</dbReference>
<dbReference type="InterPro" id="IPR006118">
    <property type="entry name" value="Recombinase_CS"/>
</dbReference>
<evidence type="ECO:0000256" key="1">
    <source>
        <dbReference type="ARBA" id="ARBA00009913"/>
    </source>
</evidence>
<reference evidence="7" key="1">
    <citation type="submission" date="2022-07" db="EMBL/GenBank/DDBJ databases">
        <title>Complete genome of Vibrio japonicus strain JCM 31412T and phylogenomic assessment of the Nereis clade of the genus Vibrio.</title>
        <authorList>
            <person name="Shlafstein M.D."/>
            <person name="Emsley S.A."/>
            <person name="Ushijima B."/>
            <person name="Videau P."/>
            <person name="Saw J.H."/>
        </authorList>
    </citation>
    <scope>NUCLEOTIDE SEQUENCE</scope>
    <source>
        <strain evidence="7">JCM 31412</strain>
        <plasmid evidence="7">p1</plasmid>
    </source>
</reference>
<evidence type="ECO:0000259" key="6">
    <source>
        <dbReference type="PROSITE" id="PS51736"/>
    </source>
</evidence>
<keyword evidence="2" id="KW-0229">DNA integration</keyword>
<dbReference type="Pfam" id="PF13384">
    <property type="entry name" value="HTH_23"/>
    <property type="match status" value="1"/>
</dbReference>
<evidence type="ECO:0000256" key="3">
    <source>
        <dbReference type="ARBA" id="ARBA00023125"/>
    </source>
</evidence>
<feature type="domain" description="Resolvase/invertase-type recombinase catalytic" evidence="6">
    <location>
        <begin position="16"/>
        <end position="150"/>
    </location>
</feature>
<dbReference type="EMBL" id="CP102098">
    <property type="protein sequence ID" value="UUM33197.1"/>
    <property type="molecule type" value="Genomic_DNA"/>
</dbReference>
<sequence>METRDTDTPDLFTGRMTFGYARVSTKAQDFGGQVEQLEAAGCNQVFAEKITARHQNRPELQKMLSKLRAGDVVIVTRLDRLARSTRDLLMLVEQIHEAGAGFKSLAEPWADTTTPAGKMVLTVFAGIAEFERALIKERTDIGRAEARKRGVYMGPPVKMTDDKRAALLELLASGKTPTEAARIFGIHRSTVYRITRQEEKKQLKEKAS</sequence>
<dbReference type="PANTHER" id="PTHR30461">
    <property type="entry name" value="DNA-INVERTASE FROM LAMBDOID PROPHAGE"/>
    <property type="match status" value="1"/>
</dbReference>
<dbReference type="RefSeq" id="WP_257086885.1">
    <property type="nucleotide sequence ID" value="NZ_CP102098.1"/>
</dbReference>
<evidence type="ECO:0000313" key="8">
    <source>
        <dbReference type="Proteomes" id="UP001058602"/>
    </source>
</evidence>
<dbReference type="PANTHER" id="PTHR30461:SF2">
    <property type="entry name" value="SERINE RECOMBINASE PINE-RELATED"/>
    <property type="match status" value="1"/>
</dbReference>
<feature type="active site" description="O-(5'-phospho-DNA)-serine intermediate" evidence="5">
    <location>
        <position position="24"/>
    </location>
</feature>
<dbReference type="SMART" id="SM00857">
    <property type="entry name" value="Resolvase"/>
    <property type="match status" value="1"/>
</dbReference>
<dbReference type="Gene3D" id="3.40.50.1390">
    <property type="entry name" value="Resolvase, N-terminal catalytic domain"/>
    <property type="match status" value="1"/>
</dbReference>
<evidence type="ECO:0000256" key="5">
    <source>
        <dbReference type="PROSITE-ProRule" id="PRU10137"/>
    </source>
</evidence>
<dbReference type="CDD" id="cd00569">
    <property type="entry name" value="HTH_Hin_like"/>
    <property type="match status" value="1"/>
</dbReference>
<evidence type="ECO:0000256" key="4">
    <source>
        <dbReference type="ARBA" id="ARBA00023172"/>
    </source>
</evidence>
<dbReference type="Pfam" id="PF00239">
    <property type="entry name" value="Resolvase"/>
    <property type="match status" value="1"/>
</dbReference>
<dbReference type="InterPro" id="IPR006119">
    <property type="entry name" value="Resolv_N"/>
</dbReference>
<keyword evidence="7" id="KW-0614">Plasmid</keyword>
<evidence type="ECO:0000313" key="7">
    <source>
        <dbReference type="EMBL" id="UUM33197.1"/>
    </source>
</evidence>
<gene>
    <name evidence="7" type="ORF">NP165_19990</name>
</gene>
<keyword evidence="8" id="KW-1185">Reference proteome</keyword>
<keyword evidence="3" id="KW-0238">DNA-binding</keyword>
<dbReference type="PROSITE" id="PS00398">
    <property type="entry name" value="RECOMBINASES_2"/>
    <property type="match status" value="1"/>
</dbReference>
<dbReference type="PROSITE" id="PS51736">
    <property type="entry name" value="RECOMBINASES_3"/>
    <property type="match status" value="1"/>
</dbReference>
<keyword evidence="4" id="KW-0233">DNA recombination</keyword>
<evidence type="ECO:0000256" key="2">
    <source>
        <dbReference type="ARBA" id="ARBA00022908"/>
    </source>
</evidence>
<dbReference type="SUPFAM" id="SSF53041">
    <property type="entry name" value="Resolvase-like"/>
    <property type="match status" value="1"/>
</dbReference>
<comment type="similarity">
    <text evidence="1">Belongs to the site-specific recombinase resolvase family.</text>
</comment>
<proteinExistence type="inferred from homology"/>
<organism evidence="7 8">
    <name type="scientific">Vibrio japonicus</name>
    <dbReference type="NCBI Taxonomy" id="1824638"/>
    <lineage>
        <taxon>Bacteria</taxon>
        <taxon>Pseudomonadati</taxon>
        <taxon>Pseudomonadota</taxon>
        <taxon>Gammaproteobacteria</taxon>
        <taxon>Vibrionales</taxon>
        <taxon>Vibrionaceae</taxon>
        <taxon>Vibrio</taxon>
    </lineage>
</organism>
<dbReference type="InterPro" id="IPR050639">
    <property type="entry name" value="SSR_resolvase"/>
</dbReference>
<dbReference type="PROSITE" id="PS00397">
    <property type="entry name" value="RECOMBINASES_1"/>
    <property type="match status" value="1"/>
</dbReference>
<geneLocation type="plasmid" evidence="7 8">
    <name>p1</name>
</geneLocation>
<accession>A0ABY5LM72</accession>